<dbReference type="Proteomes" id="UP000019267">
    <property type="component" value="Chromosome"/>
</dbReference>
<name>W6A8Q9_9MOLU</name>
<dbReference type="SUPFAM" id="SSF46785">
    <property type="entry name" value="Winged helix' DNA-binding domain"/>
    <property type="match status" value="1"/>
</dbReference>
<proteinExistence type="predicted"/>
<sequence>METNFKEYAQIFKVLSDPTRLKILNRICGCECDKCAQNILVELNITQPTLSYHLKLLEEVGLITSTKNKNSKFYSINEKGFKELEEFFKVVRSKPYNCDNCNKKS</sequence>
<dbReference type="PANTHER" id="PTHR33154">
    <property type="entry name" value="TRANSCRIPTIONAL REGULATOR, ARSR FAMILY"/>
    <property type="match status" value="1"/>
</dbReference>
<evidence type="ECO:0000259" key="4">
    <source>
        <dbReference type="PROSITE" id="PS50987"/>
    </source>
</evidence>
<dbReference type="Gene3D" id="1.10.10.10">
    <property type="entry name" value="Winged helix-like DNA-binding domain superfamily/Winged helix DNA-binding domain"/>
    <property type="match status" value="1"/>
</dbReference>
<dbReference type="HOGENOM" id="CLU_097806_3_5_14"/>
<dbReference type="KEGG" id="scq:SCULI_v1c10110"/>
<gene>
    <name evidence="5" type="ORF">SCULI_v1c10110</name>
</gene>
<keyword evidence="6" id="KW-1185">Reference proteome</keyword>
<evidence type="ECO:0000256" key="3">
    <source>
        <dbReference type="ARBA" id="ARBA00023163"/>
    </source>
</evidence>
<dbReference type="CDD" id="cd00090">
    <property type="entry name" value="HTH_ARSR"/>
    <property type="match status" value="1"/>
</dbReference>
<keyword evidence="2" id="KW-0238">DNA-binding</keyword>
<keyword evidence="1" id="KW-0805">Transcription regulation</keyword>
<dbReference type="PROSITE" id="PS50987">
    <property type="entry name" value="HTH_ARSR_2"/>
    <property type="match status" value="1"/>
</dbReference>
<feature type="domain" description="HTH arsR-type" evidence="4">
    <location>
        <begin position="1"/>
        <end position="99"/>
    </location>
</feature>
<dbReference type="NCBIfam" id="NF033788">
    <property type="entry name" value="HTH_metalloreg"/>
    <property type="match status" value="1"/>
</dbReference>
<evidence type="ECO:0000313" key="5">
    <source>
        <dbReference type="EMBL" id="AHI53351.1"/>
    </source>
</evidence>
<dbReference type="PATRIC" id="fig|1276246.3.peg.1007"/>
<dbReference type="SMART" id="SM00418">
    <property type="entry name" value="HTH_ARSR"/>
    <property type="match status" value="1"/>
</dbReference>
<reference evidence="5 6" key="1">
    <citation type="journal article" date="2014" name="Genome Biol. Evol.">
        <title>Molecular evolution of the substrate utilization strategies and putative virulence factors in mosquito-associated Spiroplasma species.</title>
        <authorList>
            <person name="Chang T.H."/>
            <person name="Lo W.S."/>
            <person name="Ku C."/>
            <person name="Chen L.L."/>
            <person name="Kuo C.H."/>
        </authorList>
    </citation>
    <scope>NUCLEOTIDE SEQUENCE [LARGE SCALE GENOMIC DNA]</scope>
    <source>
        <strain evidence="5">AES-1</strain>
    </source>
</reference>
<evidence type="ECO:0000256" key="1">
    <source>
        <dbReference type="ARBA" id="ARBA00023015"/>
    </source>
</evidence>
<dbReference type="STRING" id="1276246.SCULI_v1c10110"/>
<dbReference type="eggNOG" id="COG0640">
    <property type="taxonomic scope" value="Bacteria"/>
</dbReference>
<dbReference type="InterPro" id="IPR036388">
    <property type="entry name" value="WH-like_DNA-bd_sf"/>
</dbReference>
<dbReference type="EMBL" id="CP006681">
    <property type="protein sequence ID" value="AHI53351.1"/>
    <property type="molecule type" value="Genomic_DNA"/>
</dbReference>
<keyword evidence="3" id="KW-0804">Transcription</keyword>
<protein>
    <submittedName>
        <fullName evidence="5">ArsR family transcriptional regulator</fullName>
    </submittedName>
</protein>
<dbReference type="PRINTS" id="PR00778">
    <property type="entry name" value="HTHARSR"/>
</dbReference>
<dbReference type="InterPro" id="IPR036390">
    <property type="entry name" value="WH_DNA-bd_sf"/>
</dbReference>
<accession>W6A8Q9</accession>
<dbReference type="PANTHER" id="PTHR33154:SF33">
    <property type="entry name" value="TRANSCRIPTIONAL REPRESSOR SDPR"/>
    <property type="match status" value="1"/>
</dbReference>
<dbReference type="OrthoDB" id="9798835at2"/>
<evidence type="ECO:0000313" key="6">
    <source>
        <dbReference type="Proteomes" id="UP000019267"/>
    </source>
</evidence>
<evidence type="ECO:0000256" key="2">
    <source>
        <dbReference type="ARBA" id="ARBA00023125"/>
    </source>
</evidence>
<organism evidence="5 6">
    <name type="scientific">Spiroplasma culicicola AES-1</name>
    <dbReference type="NCBI Taxonomy" id="1276246"/>
    <lineage>
        <taxon>Bacteria</taxon>
        <taxon>Bacillati</taxon>
        <taxon>Mycoplasmatota</taxon>
        <taxon>Mollicutes</taxon>
        <taxon>Entomoplasmatales</taxon>
        <taxon>Spiroplasmataceae</taxon>
        <taxon>Spiroplasma</taxon>
    </lineage>
</organism>
<dbReference type="GO" id="GO:0003700">
    <property type="term" value="F:DNA-binding transcription factor activity"/>
    <property type="evidence" value="ECO:0007669"/>
    <property type="project" value="InterPro"/>
</dbReference>
<dbReference type="AlphaFoldDB" id="W6A8Q9"/>
<dbReference type="Pfam" id="PF01022">
    <property type="entry name" value="HTH_5"/>
    <property type="match status" value="1"/>
</dbReference>
<dbReference type="InterPro" id="IPR011991">
    <property type="entry name" value="ArsR-like_HTH"/>
</dbReference>
<dbReference type="InterPro" id="IPR051081">
    <property type="entry name" value="HTH_MetalResp_TranReg"/>
</dbReference>
<dbReference type="InterPro" id="IPR001845">
    <property type="entry name" value="HTH_ArsR_DNA-bd_dom"/>
</dbReference>
<dbReference type="GO" id="GO:0003677">
    <property type="term" value="F:DNA binding"/>
    <property type="evidence" value="ECO:0007669"/>
    <property type="project" value="UniProtKB-KW"/>
</dbReference>
<dbReference type="RefSeq" id="WP_025363573.1">
    <property type="nucleotide sequence ID" value="NZ_CP006681.1"/>
</dbReference>